<name>A0ABY3G8Z8_9BACT</name>
<evidence type="ECO:0000256" key="4">
    <source>
        <dbReference type="ARBA" id="ARBA00022801"/>
    </source>
</evidence>
<dbReference type="InterPro" id="IPR036709">
    <property type="entry name" value="Autotransporte_beta_dom_sf"/>
</dbReference>
<dbReference type="InterPro" id="IPR013425">
    <property type="entry name" value="Autotrns_rpt"/>
</dbReference>
<dbReference type="PANTHER" id="PTHR43399:SF4">
    <property type="entry name" value="CELL WALL-ASSOCIATED PROTEASE"/>
    <property type="match status" value="1"/>
</dbReference>
<feature type="active site" description="Charge relay system" evidence="6">
    <location>
        <position position="305"/>
    </location>
</feature>
<keyword evidence="10" id="KW-1185">Reference proteome</keyword>
<sequence>MKSIKLSLILPMYLFGLTDFELINYNDKSVTGDGVFVGVIDSAINKDHPNLSGQIVDQIYSNYGNSVYTPNFLVDTHGSHVAGIILAKPDGQIGGIATDAKAYGVQITGHNTDGSSSFTAPDVYEYFKDKNIAAINNSWNATVYPLSGLNSLTSSSPLFIQYANKPEQFLPSIQKDTVANDLIKLSKEKKILSVFASGNEGIISPGIMALAPYYDEEIRSIIVVTALDSSQISKNSDGKFVMTTYDNGNYVSAPTTYSNGLKGVYNFSLAAPGTNINSVNASYNVYDDIFNRLDKNQYRVSSGTSMAAPVVTGAAALVAQKFPFMSGKQIADTLLSTANKDYIAPKIIVKETVTGTTICDDGNACPRKNKYTVFYIDSKIPRKEDGSIDQDAVSKDLINSWHFESGWKYDRMSNMKLIDDDDYPWVQEVTKEDLFGQGILDIDKALKGIGILDANRLSDADVSSQYGETAVYYSLDTKGNNTEFSNDISQRKWEADTHNPEAYNLPKNLDNLNVGLIKSGSGVLTLSGANSYEGATVIDDGGIRLLSKDGKTAQIAGSVYVNNGSILSGNGVIKQNLTNDNSIIRPGNEDLSDLVVDGTYSQTGQNSKLILDFGNDDNSQLIAKDYSISGGNLEYNPLAQYYTVDKEIKITLGDLSNHINNFNQIYIASNNSISFEMKLDSDKTTINKDPISIPPIHETEVPNPAPSDPNSNNQNTTNNNNQQNNNTQDPSNNNNQNNNSQSSNSQGSTTTPTPTPSNPESSNQTPNNQNSNQTPNPAPSDPNSNNQNTTNNNNQQNNNTQDPSNNNNQNNNSQSSNSQGSTTTPTPTPSNPESSNQTPNNQNSNQTPNPAPSDPNSNNQNTTNNNNQQNNNTQDPSNNNSQNNNIIITPVVRPDAYQTGSETLSQTMRNIRKEANLDDKYKNFFAALDQSDSNTYQETMSRIEGNSVSNLTSITTSNHTSFYQNNLLFSINPVNSTLFAYGSNPYDNGIFVASVASDYVIDLGFDALKPKNYWYINPTYKRYNGDGFDGYQSGISINLAHDLDNATVSYGIGASRSSLDFDIGAKSKSETMSLAANYTYDFGSFKLLSGGSVLVAFNENERYLEGDIKGKYKSYNANFELGLAKDYLIGDFVLSPLGYFSYGYIYQDSFRESGEIFAKNYDSINHDTITAALGLNSSYKVSDNLRYTGFVLYERMLNGYDMDAQAEFNDFKGEKFTQRYHLDKNRLNIGLGSEYTTNSGYFFKFGVGGEFATTSDNLNISATIGKRF</sequence>
<evidence type="ECO:0000313" key="10">
    <source>
        <dbReference type="Proteomes" id="UP000321599"/>
    </source>
</evidence>
<dbReference type="PRINTS" id="PR00723">
    <property type="entry name" value="SUBTILISIN"/>
</dbReference>
<gene>
    <name evidence="9" type="ORF">XK09_05400</name>
</gene>
<dbReference type="SUPFAM" id="SSF103515">
    <property type="entry name" value="Autotransporter"/>
    <property type="match status" value="1"/>
</dbReference>
<dbReference type="Pfam" id="PF00082">
    <property type="entry name" value="Peptidase_S8"/>
    <property type="match status" value="1"/>
</dbReference>
<evidence type="ECO:0000256" key="3">
    <source>
        <dbReference type="ARBA" id="ARBA00022729"/>
    </source>
</evidence>
<dbReference type="Proteomes" id="UP000321599">
    <property type="component" value="Unassembled WGS sequence"/>
</dbReference>
<comment type="caution">
    <text evidence="9">The sequence shown here is derived from an EMBL/GenBank/DDBJ whole genome shotgun (WGS) entry which is preliminary data.</text>
</comment>
<dbReference type="SUPFAM" id="SSF52743">
    <property type="entry name" value="Subtilisin-like"/>
    <property type="match status" value="1"/>
</dbReference>
<dbReference type="InterPro" id="IPR005546">
    <property type="entry name" value="Autotransporte_beta"/>
</dbReference>
<dbReference type="NCBIfam" id="TIGR02601">
    <property type="entry name" value="autotrns_rpt"/>
    <property type="match status" value="1"/>
</dbReference>
<dbReference type="EMBL" id="VOAV01000020">
    <property type="protein sequence ID" value="TWO28895.1"/>
    <property type="molecule type" value="Genomic_DNA"/>
</dbReference>
<evidence type="ECO:0000259" key="8">
    <source>
        <dbReference type="PROSITE" id="PS51208"/>
    </source>
</evidence>
<keyword evidence="3" id="KW-0732">Signal</keyword>
<feature type="domain" description="Autotransporter" evidence="8">
    <location>
        <begin position="983"/>
        <end position="1268"/>
    </location>
</feature>
<dbReference type="Pfam" id="PF03797">
    <property type="entry name" value="Autotransporter"/>
    <property type="match status" value="1"/>
</dbReference>
<dbReference type="Gene3D" id="2.40.128.130">
    <property type="entry name" value="Autotransporter beta-domain"/>
    <property type="match status" value="1"/>
</dbReference>
<dbReference type="PROSITE" id="PS00137">
    <property type="entry name" value="SUBTILASE_HIS"/>
    <property type="match status" value="1"/>
</dbReference>
<accession>A0ABY3G8Z8</accession>
<feature type="compositionally biased region" description="Low complexity" evidence="7">
    <location>
        <begin position="708"/>
        <end position="885"/>
    </location>
</feature>
<dbReference type="InterPro" id="IPR034061">
    <property type="entry name" value="Peptidases_S8_Autotransporter"/>
</dbReference>
<evidence type="ECO:0000256" key="5">
    <source>
        <dbReference type="ARBA" id="ARBA00022825"/>
    </source>
</evidence>
<evidence type="ECO:0000313" key="9">
    <source>
        <dbReference type="EMBL" id="TWO28895.1"/>
    </source>
</evidence>
<dbReference type="Pfam" id="PF12951">
    <property type="entry name" value="PATR"/>
    <property type="match status" value="1"/>
</dbReference>
<dbReference type="RefSeq" id="WP_147498985.1">
    <property type="nucleotide sequence ID" value="NZ_VOAV01000020.1"/>
</dbReference>
<dbReference type="InterPro" id="IPR036852">
    <property type="entry name" value="Peptidase_S8/S53_dom_sf"/>
</dbReference>
<dbReference type="InterPro" id="IPR000209">
    <property type="entry name" value="Peptidase_S8/S53_dom"/>
</dbReference>
<dbReference type="InterPro" id="IPR015500">
    <property type="entry name" value="Peptidase_S8_subtilisin-rel"/>
</dbReference>
<keyword evidence="5 6" id="KW-0720">Serine protease</keyword>
<evidence type="ECO:0000256" key="2">
    <source>
        <dbReference type="ARBA" id="ARBA00022670"/>
    </source>
</evidence>
<dbReference type="InterPro" id="IPR023828">
    <property type="entry name" value="Peptidase_S8_Ser-AS"/>
</dbReference>
<evidence type="ECO:0000256" key="7">
    <source>
        <dbReference type="SAM" id="MobiDB-lite"/>
    </source>
</evidence>
<comment type="similarity">
    <text evidence="1 6">Belongs to the peptidase S8 family.</text>
</comment>
<dbReference type="InterPro" id="IPR051048">
    <property type="entry name" value="Peptidase_S8/S53_subtilisin"/>
</dbReference>
<dbReference type="InterPro" id="IPR022398">
    <property type="entry name" value="Peptidase_S8_His-AS"/>
</dbReference>
<dbReference type="CDD" id="cd04848">
    <property type="entry name" value="Peptidases_S8_Autotransporter_serine_protease_like"/>
    <property type="match status" value="1"/>
</dbReference>
<organism evidence="9 10">
    <name type="scientific">Campylobacter lanienae</name>
    <dbReference type="NCBI Taxonomy" id="75658"/>
    <lineage>
        <taxon>Bacteria</taxon>
        <taxon>Pseudomonadati</taxon>
        <taxon>Campylobacterota</taxon>
        <taxon>Epsilonproteobacteria</taxon>
        <taxon>Campylobacterales</taxon>
        <taxon>Campylobacteraceae</taxon>
        <taxon>Campylobacter</taxon>
    </lineage>
</organism>
<reference evidence="9 10" key="1">
    <citation type="submission" date="2019-07" db="EMBL/GenBank/DDBJ databases">
        <title>Rapid identification of Enteric Bacteria from Whole Genome Sequences (WGS) using Average Nucleotide Identity (ANI).</title>
        <authorList>
            <person name="Lane C."/>
        </authorList>
    </citation>
    <scope>NUCLEOTIDE SEQUENCE [LARGE SCALE GENOMIC DNA]</scope>
    <source>
        <strain evidence="9 10">2013D-9588</strain>
    </source>
</reference>
<protein>
    <submittedName>
        <fullName evidence="9">S8 family serine peptidase</fullName>
    </submittedName>
</protein>
<proteinExistence type="inferred from homology"/>
<dbReference type="PANTHER" id="PTHR43399">
    <property type="entry name" value="SUBTILISIN-RELATED"/>
    <property type="match status" value="1"/>
</dbReference>
<evidence type="ECO:0000256" key="6">
    <source>
        <dbReference type="PROSITE-ProRule" id="PRU01240"/>
    </source>
</evidence>
<dbReference type="Gene3D" id="3.40.50.200">
    <property type="entry name" value="Peptidase S8/S53 domain"/>
    <property type="match status" value="1"/>
</dbReference>
<feature type="active site" description="Charge relay system" evidence="6">
    <location>
        <position position="41"/>
    </location>
</feature>
<dbReference type="PROSITE" id="PS51892">
    <property type="entry name" value="SUBTILASE"/>
    <property type="match status" value="1"/>
</dbReference>
<evidence type="ECO:0000256" key="1">
    <source>
        <dbReference type="ARBA" id="ARBA00011073"/>
    </source>
</evidence>
<dbReference type="SMART" id="SM00869">
    <property type="entry name" value="Autotransporter"/>
    <property type="match status" value="1"/>
</dbReference>
<feature type="region of interest" description="Disordered" evidence="7">
    <location>
        <begin position="686"/>
        <end position="885"/>
    </location>
</feature>
<dbReference type="PROSITE" id="PS00138">
    <property type="entry name" value="SUBTILASE_SER"/>
    <property type="match status" value="1"/>
</dbReference>
<keyword evidence="4 6" id="KW-0378">Hydrolase</keyword>
<feature type="active site" description="Charge relay system" evidence="6">
    <location>
        <position position="77"/>
    </location>
</feature>
<dbReference type="PROSITE" id="PS51208">
    <property type="entry name" value="AUTOTRANSPORTER"/>
    <property type="match status" value="1"/>
</dbReference>
<keyword evidence="2 6" id="KW-0645">Protease</keyword>